<keyword evidence="8" id="KW-1185">Reference proteome</keyword>
<dbReference type="Gene3D" id="1.10.287.990">
    <property type="entry name" value="Fe,Mn superoxide dismutase (SOD) domain"/>
    <property type="match status" value="1"/>
</dbReference>
<evidence type="ECO:0000259" key="5">
    <source>
        <dbReference type="Pfam" id="PF00081"/>
    </source>
</evidence>
<dbReference type="PRINTS" id="PR01703">
    <property type="entry name" value="MNSODISMTASE"/>
</dbReference>
<evidence type="ECO:0000313" key="8">
    <source>
        <dbReference type="Proteomes" id="UP000006394"/>
    </source>
</evidence>
<dbReference type="EMBL" id="AM398681">
    <property type="protein sequence ID" value="CAL42713.1"/>
    <property type="molecule type" value="Genomic_DNA"/>
</dbReference>
<dbReference type="HOGENOM" id="CLU_031625_0_1_10"/>
<keyword evidence="3" id="KW-0479">Metal-binding</keyword>
<dbReference type="PROSITE" id="PS51257">
    <property type="entry name" value="PROKAR_LIPOPROTEIN"/>
    <property type="match status" value="1"/>
</dbReference>
<evidence type="ECO:0000259" key="6">
    <source>
        <dbReference type="Pfam" id="PF02777"/>
    </source>
</evidence>
<feature type="domain" description="Manganese/iron superoxide dismutase C-terminal" evidence="6">
    <location>
        <begin position="146"/>
        <end position="250"/>
    </location>
</feature>
<dbReference type="AlphaFoldDB" id="A6GX90"/>
<reference evidence="7 8" key="1">
    <citation type="journal article" date="2007" name="Nat. Biotechnol.">
        <title>Complete genome sequence of the fish pathogen Flavobacterium psychrophilum.</title>
        <authorList>
            <person name="Duchaud E."/>
            <person name="Boussaha M."/>
            <person name="Loux V."/>
            <person name="Bernardet J.F."/>
            <person name="Michel C."/>
            <person name="Kerouault B."/>
            <person name="Mondot S."/>
            <person name="Nicolas P."/>
            <person name="Bossy R."/>
            <person name="Caron C."/>
            <person name="Bessieres P."/>
            <person name="Gibrat J.F."/>
            <person name="Claverol S."/>
            <person name="Dumetz F."/>
            <person name="Le Henaff M."/>
            <person name="Benmansour A."/>
        </authorList>
    </citation>
    <scope>NUCLEOTIDE SEQUENCE [LARGE SCALE GENOMIC DNA]</scope>
    <source>
        <strain evidence="8">ATCC 49511 / DSM 21280 / CIP 103535 / JIP02/86</strain>
    </source>
</reference>
<dbReference type="SUPFAM" id="SSF46609">
    <property type="entry name" value="Fe,Mn superoxide dismutase (SOD), N-terminal domain"/>
    <property type="match status" value="1"/>
</dbReference>
<dbReference type="eggNOG" id="COG0605">
    <property type="taxonomic scope" value="Bacteria"/>
</dbReference>
<dbReference type="SUPFAM" id="SSF54719">
    <property type="entry name" value="Fe,Mn superoxide dismutase (SOD), C-terminal domain"/>
    <property type="match status" value="1"/>
</dbReference>
<dbReference type="PANTHER" id="PTHR43595">
    <property type="entry name" value="37S RIBOSOMAL PROTEIN S26, MITOCHONDRIAL"/>
    <property type="match status" value="1"/>
</dbReference>
<dbReference type="PROSITE" id="PS00088">
    <property type="entry name" value="SOD_MN"/>
    <property type="match status" value="1"/>
</dbReference>
<dbReference type="PANTHER" id="PTHR43595:SF2">
    <property type="entry name" value="SMALL RIBOSOMAL SUBUNIT PROTEIN MS42"/>
    <property type="match status" value="1"/>
</dbReference>
<evidence type="ECO:0000313" key="7">
    <source>
        <dbReference type="EMBL" id="CAL42713.1"/>
    </source>
</evidence>
<dbReference type="InterPro" id="IPR036314">
    <property type="entry name" value="SOD_C_sf"/>
</dbReference>
<protein>
    <recommendedName>
        <fullName evidence="2">superoxide dismutase</fullName>
        <ecNumber evidence="2">1.15.1.1</ecNumber>
    </recommendedName>
</protein>
<dbReference type="GO" id="GO:0004784">
    <property type="term" value="F:superoxide dismutase activity"/>
    <property type="evidence" value="ECO:0007669"/>
    <property type="project" value="UniProtKB-EC"/>
</dbReference>
<dbReference type="InterPro" id="IPR001189">
    <property type="entry name" value="Mn/Fe_SOD"/>
</dbReference>
<feature type="domain" description="Manganese/iron superoxide dismutase N-terminal" evidence="5">
    <location>
        <begin position="57"/>
        <end position="139"/>
    </location>
</feature>
<dbReference type="GeneID" id="66552713"/>
<dbReference type="Pfam" id="PF00081">
    <property type="entry name" value="Sod_Fe_N"/>
    <property type="match status" value="1"/>
</dbReference>
<gene>
    <name evidence="7" type="ordered locus">FP0608</name>
</gene>
<dbReference type="InterPro" id="IPR019832">
    <property type="entry name" value="Mn/Fe_SOD_C"/>
</dbReference>
<evidence type="ECO:0000256" key="1">
    <source>
        <dbReference type="ARBA" id="ARBA00008714"/>
    </source>
</evidence>
<dbReference type="RefSeq" id="WP_011962769.1">
    <property type="nucleotide sequence ID" value="NC_009613.3"/>
</dbReference>
<dbReference type="PATRIC" id="fig|402612.5.peg.620"/>
<dbReference type="Pfam" id="PF02777">
    <property type="entry name" value="Sod_Fe_C"/>
    <property type="match status" value="1"/>
</dbReference>
<dbReference type="Proteomes" id="UP000006394">
    <property type="component" value="Chromosome"/>
</dbReference>
<organism evidence="7 8">
    <name type="scientific">Flavobacterium psychrophilum (strain ATCC 49511 / DSM 21280 / CIP 103535 / JIP02/86)</name>
    <dbReference type="NCBI Taxonomy" id="402612"/>
    <lineage>
        <taxon>Bacteria</taxon>
        <taxon>Pseudomonadati</taxon>
        <taxon>Bacteroidota</taxon>
        <taxon>Flavobacteriia</taxon>
        <taxon>Flavobacteriales</taxon>
        <taxon>Flavobacteriaceae</taxon>
        <taxon>Flavobacterium</taxon>
    </lineage>
</organism>
<dbReference type="EC" id="1.15.1.1" evidence="2"/>
<keyword evidence="4 7" id="KW-0560">Oxidoreductase</keyword>
<dbReference type="FunFam" id="3.55.40.20:FF:000004">
    <property type="entry name" value="Superoxide dismutase [Fe]"/>
    <property type="match status" value="1"/>
</dbReference>
<accession>A6GX90</accession>
<proteinExistence type="inferred from homology"/>
<evidence type="ECO:0000256" key="4">
    <source>
        <dbReference type="ARBA" id="ARBA00023002"/>
    </source>
</evidence>
<dbReference type="GO" id="GO:0005737">
    <property type="term" value="C:cytoplasm"/>
    <property type="evidence" value="ECO:0007669"/>
    <property type="project" value="TreeGrafter"/>
</dbReference>
<name>A6GX90_FLAPJ</name>
<dbReference type="Gene3D" id="3.55.40.20">
    <property type="entry name" value="Iron/manganese superoxide dismutase, C-terminal domain"/>
    <property type="match status" value="1"/>
</dbReference>
<evidence type="ECO:0000256" key="2">
    <source>
        <dbReference type="ARBA" id="ARBA00012682"/>
    </source>
</evidence>
<evidence type="ECO:0000256" key="3">
    <source>
        <dbReference type="ARBA" id="ARBA00022723"/>
    </source>
</evidence>
<dbReference type="InterPro" id="IPR019833">
    <property type="entry name" value="Mn/Fe_SOD_BS"/>
</dbReference>
<dbReference type="InterPro" id="IPR036324">
    <property type="entry name" value="Mn/Fe_SOD_N_sf"/>
</dbReference>
<dbReference type="OrthoDB" id="9803125at2"/>
<dbReference type="KEGG" id="fps:FP0608"/>
<dbReference type="EnsemblBacteria" id="CAL42713">
    <property type="protein sequence ID" value="CAL42713"/>
    <property type="gene ID" value="FP0608"/>
</dbReference>
<comment type="similarity">
    <text evidence="1">Belongs to the iron/manganese superoxide dismutase family.</text>
</comment>
<dbReference type="STRING" id="402612.FP0608"/>
<sequence length="288" mass="32503">MKTQQLFVIILALTVVVSCKKSTLVEQVDVPVTPLEVVKVKEGTSNATDVKAVEGAFKMYELPYTYKALEPNFDATTLEIHYSKHHLGYVNNLNKAIIGTKYETLALNDIFKNLNLSDTEIRNNAGGFYNHNLFWENMAANAGGEPEGDLLEAIIRDFGSFDGFRTQFTEASLKVFGSGWAWLVSDKYGKLRIVTTPNNDNPLMKNLGFTGIPLLNLDLWEHAYYLKFQNKKREYVNTFFSVINWNEVLKKYDAFPKVTSSFVAPTATTETAVPDQAKETVIPDEFKK</sequence>
<dbReference type="GO" id="GO:0046872">
    <property type="term" value="F:metal ion binding"/>
    <property type="evidence" value="ECO:0007669"/>
    <property type="project" value="UniProtKB-KW"/>
</dbReference>
<dbReference type="InterPro" id="IPR019831">
    <property type="entry name" value="Mn/Fe_SOD_N"/>
</dbReference>